<dbReference type="SUPFAM" id="SSF52833">
    <property type="entry name" value="Thioredoxin-like"/>
    <property type="match status" value="1"/>
</dbReference>
<feature type="domain" description="Thioredoxin" evidence="6">
    <location>
        <begin position="49"/>
        <end position="215"/>
    </location>
</feature>
<organism evidence="7 8">
    <name type="scientific">Marinoscillum furvescens DSM 4134</name>
    <dbReference type="NCBI Taxonomy" id="1122208"/>
    <lineage>
        <taxon>Bacteria</taxon>
        <taxon>Pseudomonadati</taxon>
        <taxon>Bacteroidota</taxon>
        <taxon>Cytophagia</taxon>
        <taxon>Cytophagales</taxon>
        <taxon>Reichenbachiellaceae</taxon>
        <taxon>Marinoscillum</taxon>
    </lineage>
</organism>
<dbReference type="PANTHER" id="PTHR12151:SF25">
    <property type="entry name" value="LINALOOL DEHYDRATASE_ISOMERASE DOMAIN-CONTAINING PROTEIN"/>
    <property type="match status" value="1"/>
</dbReference>
<evidence type="ECO:0000256" key="1">
    <source>
        <dbReference type="ARBA" id="ARBA00010996"/>
    </source>
</evidence>
<keyword evidence="8" id="KW-1185">Reference proteome</keyword>
<dbReference type="InterPro" id="IPR013766">
    <property type="entry name" value="Thioredoxin_domain"/>
</dbReference>
<dbReference type="CDD" id="cd02968">
    <property type="entry name" value="SCO"/>
    <property type="match status" value="1"/>
</dbReference>
<dbReference type="RefSeq" id="WP_115866114.1">
    <property type="nucleotide sequence ID" value="NZ_QREG01000001.1"/>
</dbReference>
<dbReference type="Pfam" id="PF02630">
    <property type="entry name" value="SCO1-SenC"/>
    <property type="match status" value="1"/>
</dbReference>
<proteinExistence type="inferred from homology"/>
<dbReference type="InterPro" id="IPR003782">
    <property type="entry name" value="SCO1/SenC"/>
</dbReference>
<feature type="binding site" evidence="3">
    <location>
        <position position="91"/>
    </location>
    <ligand>
        <name>Cu cation</name>
        <dbReference type="ChEBI" id="CHEBI:23378"/>
    </ligand>
</feature>
<dbReference type="EMBL" id="QREG01000001">
    <property type="protein sequence ID" value="REE05597.1"/>
    <property type="molecule type" value="Genomic_DNA"/>
</dbReference>
<reference evidence="7 8" key="1">
    <citation type="submission" date="2018-07" db="EMBL/GenBank/DDBJ databases">
        <title>Genomic Encyclopedia of Type Strains, Phase IV (KMG-IV): sequencing the most valuable type-strain genomes for metagenomic binning, comparative biology and taxonomic classification.</title>
        <authorList>
            <person name="Goeker M."/>
        </authorList>
    </citation>
    <scope>NUCLEOTIDE SEQUENCE [LARGE SCALE GENOMIC DNA]</scope>
    <source>
        <strain evidence="7 8">DSM 4134</strain>
    </source>
</reference>
<keyword evidence="5" id="KW-0732">Signal</keyword>
<sequence length="220" mass="24879">MQRNKWIGWILILLVLAGCSAKNQGPTEVPLPYYNQADFTPEWIERSSASGLHAIGDFNLTNQLGEPVTRDSLLGKIYVANFFFTICPTICPRMASNLDRVQQAYLDDDQVMLVSHSVMPWVDSVAVLRDYAAQRGILSHKWLLLTGDKKQIYQLGRSSYFADEGFGKSVTDESNFLHTENIVLIDPNMHIRGVYNGTLPLEMARLIEDIEKLKREQSAT</sequence>
<evidence type="ECO:0000259" key="6">
    <source>
        <dbReference type="PROSITE" id="PS51352"/>
    </source>
</evidence>
<comment type="caution">
    <text evidence="7">The sequence shown here is derived from an EMBL/GenBank/DDBJ whole genome shotgun (WGS) entry which is preliminary data.</text>
</comment>
<feature type="disulfide bond" description="Redox-active" evidence="4">
    <location>
        <begin position="87"/>
        <end position="91"/>
    </location>
</feature>
<feature type="binding site" evidence="3">
    <location>
        <position position="87"/>
    </location>
    <ligand>
        <name>Cu cation</name>
        <dbReference type="ChEBI" id="CHEBI:23378"/>
    </ligand>
</feature>
<keyword evidence="2 3" id="KW-0186">Copper</keyword>
<evidence type="ECO:0000256" key="3">
    <source>
        <dbReference type="PIRSR" id="PIRSR603782-1"/>
    </source>
</evidence>
<evidence type="ECO:0000256" key="2">
    <source>
        <dbReference type="ARBA" id="ARBA00023008"/>
    </source>
</evidence>
<dbReference type="Gene3D" id="3.40.30.10">
    <property type="entry name" value="Glutaredoxin"/>
    <property type="match status" value="1"/>
</dbReference>
<dbReference type="Proteomes" id="UP000256779">
    <property type="component" value="Unassembled WGS sequence"/>
</dbReference>
<dbReference type="GO" id="GO:0046872">
    <property type="term" value="F:metal ion binding"/>
    <property type="evidence" value="ECO:0007669"/>
    <property type="project" value="UniProtKB-KW"/>
</dbReference>
<evidence type="ECO:0000256" key="4">
    <source>
        <dbReference type="PIRSR" id="PIRSR603782-2"/>
    </source>
</evidence>
<gene>
    <name evidence="7" type="ORF">C7460_101114</name>
</gene>
<keyword evidence="4" id="KW-1015">Disulfide bond</keyword>
<dbReference type="PANTHER" id="PTHR12151">
    <property type="entry name" value="ELECTRON TRANSPORT PROTIN SCO1/SENC FAMILY MEMBER"/>
    <property type="match status" value="1"/>
</dbReference>
<feature type="signal peptide" evidence="5">
    <location>
        <begin position="1"/>
        <end position="21"/>
    </location>
</feature>
<evidence type="ECO:0000313" key="7">
    <source>
        <dbReference type="EMBL" id="REE05597.1"/>
    </source>
</evidence>
<dbReference type="AlphaFoldDB" id="A0A3D9LG67"/>
<comment type="similarity">
    <text evidence="1">Belongs to the SCO1/2 family.</text>
</comment>
<protein>
    <submittedName>
        <fullName evidence="7">Protein SCO1/2</fullName>
    </submittedName>
</protein>
<evidence type="ECO:0000313" key="8">
    <source>
        <dbReference type="Proteomes" id="UP000256779"/>
    </source>
</evidence>
<accession>A0A3D9LG67</accession>
<dbReference type="InterPro" id="IPR036249">
    <property type="entry name" value="Thioredoxin-like_sf"/>
</dbReference>
<dbReference type="PROSITE" id="PS51257">
    <property type="entry name" value="PROKAR_LIPOPROTEIN"/>
    <property type="match status" value="1"/>
</dbReference>
<dbReference type="PROSITE" id="PS51352">
    <property type="entry name" value="THIOREDOXIN_2"/>
    <property type="match status" value="1"/>
</dbReference>
<feature type="chain" id="PRO_5017661152" evidence="5">
    <location>
        <begin position="22"/>
        <end position="220"/>
    </location>
</feature>
<name>A0A3D9LG67_MARFU</name>
<dbReference type="OrthoDB" id="9811998at2"/>
<evidence type="ECO:0000256" key="5">
    <source>
        <dbReference type="SAM" id="SignalP"/>
    </source>
</evidence>
<feature type="binding site" evidence="3">
    <location>
        <position position="178"/>
    </location>
    <ligand>
        <name>Cu cation</name>
        <dbReference type="ChEBI" id="CHEBI:23378"/>
    </ligand>
</feature>
<keyword evidence="3" id="KW-0479">Metal-binding</keyword>